<name>A0A964BV79_9CYAN</name>
<comment type="caution">
    <text evidence="5">The sequence shown here is derived from an EMBL/GenBank/DDBJ whole genome shotgun (WGS) entry which is preliminary data.</text>
</comment>
<dbReference type="Pfam" id="PF01926">
    <property type="entry name" value="MMR_HSR1"/>
    <property type="match status" value="1"/>
</dbReference>
<keyword evidence="6" id="KW-1185">Reference proteome</keyword>
<dbReference type="Proteomes" id="UP000729733">
    <property type="component" value="Unassembled WGS sequence"/>
</dbReference>
<evidence type="ECO:0000256" key="3">
    <source>
        <dbReference type="SAM" id="Phobius"/>
    </source>
</evidence>
<dbReference type="RefSeq" id="WP_229641813.1">
    <property type="nucleotide sequence ID" value="NZ_JADWDC010000052.1"/>
</dbReference>
<evidence type="ECO:0000256" key="2">
    <source>
        <dbReference type="ARBA" id="ARBA00023134"/>
    </source>
</evidence>
<dbReference type="InterPro" id="IPR005225">
    <property type="entry name" value="Small_GTP-bd"/>
</dbReference>
<dbReference type="InterPro" id="IPR027417">
    <property type="entry name" value="P-loop_NTPase"/>
</dbReference>
<reference evidence="5" key="1">
    <citation type="journal article" date="2021" name="Antonie Van Leeuwenhoek">
        <title>Draft genome and description of Waterburya agarophytonicola gen. nov. sp. nov. (Pleurocapsales, Cyanobacteria): a seaweed symbiont.</title>
        <authorList>
            <person name="Bonthond G."/>
            <person name="Shalygin S."/>
            <person name="Bayer T."/>
            <person name="Weinberger F."/>
        </authorList>
    </citation>
    <scope>NUCLEOTIDE SEQUENCE</scope>
    <source>
        <strain evidence="5">KI4</strain>
    </source>
</reference>
<keyword evidence="3" id="KW-0472">Membrane</keyword>
<accession>A0A964BV79</accession>
<dbReference type="AlphaFoldDB" id="A0A964BV79"/>
<dbReference type="InterPro" id="IPR051943">
    <property type="entry name" value="TRAFAC_Dynamin-like_GTPase"/>
</dbReference>
<dbReference type="EMBL" id="JADWDC010000052">
    <property type="protein sequence ID" value="MCC0178712.1"/>
    <property type="molecule type" value="Genomic_DNA"/>
</dbReference>
<dbReference type="CDD" id="cd09912">
    <property type="entry name" value="DLP_2"/>
    <property type="match status" value="1"/>
</dbReference>
<dbReference type="NCBIfam" id="TIGR00231">
    <property type="entry name" value="small_GTP"/>
    <property type="match status" value="1"/>
</dbReference>
<keyword evidence="3" id="KW-0812">Transmembrane</keyword>
<dbReference type="InterPro" id="IPR006073">
    <property type="entry name" value="GTP-bd"/>
</dbReference>
<dbReference type="PANTHER" id="PTHR43681">
    <property type="entry name" value="TRANSMEMBRANE GTPASE FZO"/>
    <property type="match status" value="1"/>
</dbReference>
<dbReference type="GO" id="GO:0005525">
    <property type="term" value="F:GTP binding"/>
    <property type="evidence" value="ECO:0007669"/>
    <property type="project" value="UniProtKB-KW"/>
</dbReference>
<protein>
    <submittedName>
        <fullName evidence="5">Dynamin family protein</fullName>
    </submittedName>
</protein>
<dbReference type="Gene3D" id="3.40.50.300">
    <property type="entry name" value="P-loop containing nucleotide triphosphate hydrolases"/>
    <property type="match status" value="1"/>
</dbReference>
<dbReference type="SUPFAM" id="SSF52540">
    <property type="entry name" value="P-loop containing nucleoside triphosphate hydrolases"/>
    <property type="match status" value="1"/>
</dbReference>
<dbReference type="PANTHER" id="PTHR43681:SF1">
    <property type="entry name" value="SARCALUMENIN"/>
    <property type="match status" value="1"/>
</dbReference>
<keyword evidence="2" id="KW-0342">GTP-binding</keyword>
<keyword evidence="1" id="KW-0547">Nucleotide-binding</keyword>
<feature type="transmembrane region" description="Helical" evidence="3">
    <location>
        <begin position="427"/>
        <end position="444"/>
    </location>
</feature>
<proteinExistence type="predicted"/>
<evidence type="ECO:0000313" key="6">
    <source>
        <dbReference type="Proteomes" id="UP000729733"/>
    </source>
</evidence>
<feature type="domain" description="G" evidence="4">
    <location>
        <begin position="54"/>
        <end position="163"/>
    </location>
</feature>
<evidence type="ECO:0000313" key="5">
    <source>
        <dbReference type="EMBL" id="MCC0178712.1"/>
    </source>
</evidence>
<organism evidence="5 6">
    <name type="scientific">Waterburya agarophytonicola KI4</name>
    <dbReference type="NCBI Taxonomy" id="2874699"/>
    <lineage>
        <taxon>Bacteria</taxon>
        <taxon>Bacillati</taxon>
        <taxon>Cyanobacteriota</taxon>
        <taxon>Cyanophyceae</taxon>
        <taxon>Pleurocapsales</taxon>
        <taxon>Hyellaceae</taxon>
        <taxon>Waterburya</taxon>
        <taxon>Waterburya agarophytonicola</taxon>
    </lineage>
</organism>
<sequence length="531" mass="59584">MPLTLSGEQQQLFDRSLETIEKVEGLFVEAKVLFPGFNPDTAILKQQLANPFSIFICGEFNAGKSSLLNQLNNQDIANVGFLPTTQEIESYKPEGFGGLVFIDSPGTNSIIEQHQELTENYLQQADIILFVTSVERPLSKSEQDFLTLVDRTWARKIIVAINKMDLVQENEAKEIRTYVSEGLGDILAEMPPVFTISARTGSGMNELKSFLLAFLAEGEKVKLKLKGPQNSLLVYLEQLEQQNQAIQSKLAAEKVIFDRTSRRIEERLEEYNLLFGIFRDNIDDLFDNLIQGTNSLIDDNTAFLTVLKRRITKEDDLLEARLAKTLKEVQLDKNLQEIFKEATATFVKYRDRIVREAKEDLSTAIEISDGALAIPPINTEKLEIDEFAAKIKYAAEEGLDSFWRLGITAAATGFGGQLIFNAASADATAFLLAGLFGLMSFNALPRQRKKVKADLEQTYRNLQENYTKTLKDALAGELNKCLQQFADVIRPKQEELASKIAASELIEKEAETIKTEITEITTKVEQLSLNN</sequence>
<evidence type="ECO:0000259" key="4">
    <source>
        <dbReference type="Pfam" id="PF01926"/>
    </source>
</evidence>
<keyword evidence="3" id="KW-1133">Transmembrane helix</keyword>
<gene>
    <name evidence="5" type="ORF">I4641_17210</name>
</gene>
<evidence type="ECO:0000256" key="1">
    <source>
        <dbReference type="ARBA" id="ARBA00022741"/>
    </source>
</evidence>